<dbReference type="STRING" id="36087.A0A077ZF30"/>
<proteinExistence type="predicted"/>
<evidence type="ECO:0000313" key="1">
    <source>
        <dbReference type="EMBL" id="CDW58449.1"/>
    </source>
</evidence>
<dbReference type="InterPro" id="IPR038028">
    <property type="entry name" value="BPTF"/>
</dbReference>
<dbReference type="PANTHER" id="PTHR45975">
    <property type="entry name" value="NUCLEOSOME-REMODELING FACTOR SUBUNIT BPTF"/>
    <property type="match status" value="1"/>
</dbReference>
<sequence>MLRQSLHDLCLRFPETLMHPLWWREQRADWLKTLDNAERLETLINHLARFELLVRPSTLVEVWYQGLGYSRLWRQTAADREERNNQKARAREQQALDEPNENAVFAKYTVLNGAPKHQIWKLKHEQYRISGDGHLGGWIWIRHAVQPIESSIFVNLGLHSPLVNVSDGIRVHSVYFKKAKECWLLDSLLNTLECKREVSPFVAVQRGICDSRASCYTISCRVFGKYACYSPSCIENFAGSRFHLLGFGGRKRVEVEQPQSNVSSVFPPEPQLRLRAFTLSGIYILAKAGWNWLYPSPRPTVQTCWRLATQRTLSLHSVAFLWKEVLVKMPLQTKHVLRSETYNESREIIQHKDLPPFGLCCVYMTRYHRLADDLRSVNFLSSSELDDDDFISPEYAPGKYDFFIVQLIILQFLLLM</sequence>
<dbReference type="AlphaFoldDB" id="A0A077ZF30"/>
<organism evidence="1 2">
    <name type="scientific">Trichuris trichiura</name>
    <name type="common">Whipworm</name>
    <name type="synonym">Trichocephalus trichiurus</name>
    <dbReference type="NCBI Taxonomy" id="36087"/>
    <lineage>
        <taxon>Eukaryota</taxon>
        <taxon>Metazoa</taxon>
        <taxon>Ecdysozoa</taxon>
        <taxon>Nematoda</taxon>
        <taxon>Enoplea</taxon>
        <taxon>Dorylaimia</taxon>
        <taxon>Trichinellida</taxon>
        <taxon>Trichuridae</taxon>
        <taxon>Trichuris</taxon>
    </lineage>
</organism>
<dbReference type="PANTHER" id="PTHR45975:SF2">
    <property type="entry name" value="NUCLEOSOME-REMODELING FACTOR SUBUNIT BPTF"/>
    <property type="match status" value="1"/>
</dbReference>
<reference evidence="1" key="2">
    <citation type="submission" date="2014-03" db="EMBL/GenBank/DDBJ databases">
        <title>The whipworm genome and dual-species transcriptomics of an intimate host-pathogen interaction.</title>
        <authorList>
            <person name="Foth B.J."/>
            <person name="Tsai I.J."/>
            <person name="Reid A.J."/>
            <person name="Bancroft A.J."/>
            <person name="Nichol S."/>
            <person name="Tracey A."/>
            <person name="Holroyd N."/>
            <person name="Cotton J.A."/>
            <person name="Stanley E.J."/>
            <person name="Zarowiecki M."/>
            <person name="Liu J.Z."/>
            <person name="Huckvale T."/>
            <person name="Cooper P.J."/>
            <person name="Grencis R.K."/>
            <person name="Berriman M."/>
        </authorList>
    </citation>
    <scope>NUCLEOTIDE SEQUENCE [LARGE SCALE GENOMIC DNA]</scope>
</reference>
<dbReference type="GO" id="GO:0000978">
    <property type="term" value="F:RNA polymerase II cis-regulatory region sequence-specific DNA binding"/>
    <property type="evidence" value="ECO:0007669"/>
    <property type="project" value="TreeGrafter"/>
</dbReference>
<dbReference type="GO" id="GO:0006357">
    <property type="term" value="P:regulation of transcription by RNA polymerase II"/>
    <property type="evidence" value="ECO:0007669"/>
    <property type="project" value="InterPro"/>
</dbReference>
<reference evidence="1" key="1">
    <citation type="submission" date="2014-01" db="EMBL/GenBank/DDBJ databases">
        <authorList>
            <person name="Aslett M."/>
        </authorList>
    </citation>
    <scope>NUCLEOTIDE SEQUENCE</scope>
</reference>
<dbReference type="Proteomes" id="UP000030665">
    <property type="component" value="Unassembled WGS sequence"/>
</dbReference>
<name>A0A077ZF30_TRITR</name>
<dbReference type="GO" id="GO:0016589">
    <property type="term" value="C:NURF complex"/>
    <property type="evidence" value="ECO:0007669"/>
    <property type="project" value="InterPro"/>
</dbReference>
<evidence type="ECO:0000313" key="2">
    <source>
        <dbReference type="Proteomes" id="UP000030665"/>
    </source>
</evidence>
<dbReference type="OrthoDB" id="784962at2759"/>
<gene>
    <name evidence="1" type="ORF">TTRE_0000676501</name>
</gene>
<dbReference type="EMBL" id="HG806340">
    <property type="protein sequence ID" value="CDW58449.1"/>
    <property type="molecule type" value="Genomic_DNA"/>
</dbReference>
<protein>
    <submittedName>
        <fullName evidence="1">Nucleosome-remodeling factor subunit NURF301-like protein</fullName>
    </submittedName>
</protein>
<keyword evidence="2" id="KW-1185">Reference proteome</keyword>
<accession>A0A077ZF30</accession>